<dbReference type="PATRIC" id="fig|1227739.3.peg.437"/>
<feature type="chain" id="PRO_5004911047" description="Outer membrane protein beta-barrel domain-containing protein" evidence="1">
    <location>
        <begin position="22"/>
        <end position="245"/>
    </location>
</feature>
<dbReference type="InterPro" id="IPR025665">
    <property type="entry name" value="Beta-barrel_OMP_2"/>
</dbReference>
<proteinExistence type="predicted"/>
<protein>
    <recommendedName>
        <fullName evidence="2">Outer membrane protein beta-barrel domain-containing protein</fullName>
    </recommendedName>
</protein>
<gene>
    <name evidence="3" type="ORF">Hsw_0165</name>
</gene>
<dbReference type="Proteomes" id="UP000019423">
    <property type="component" value="Chromosome"/>
</dbReference>
<sequence>MLKKAVSAALLLSGLAFSAQAQVQVNFEPLQPAKLSYGLRVGGQVMGLTSLSSNIQHDVPQVGLWGGNAGLAAEISWGWLAVQPAVVFIQKGFRMQDSWMETHNGKTLALRSLTQVRLNYVEVPINLVATIHRFQLLAGPYVSVGLNGRFHEEATLPIGSEYSPDYNTYQYGYSKKVSFSSKSRNYSDITIRRLDAGFNIGVGYRYKGWQVQPLYSRGIRYTGYGYQTKNWSAQLNLTRFIGPAA</sequence>
<keyword evidence="4" id="KW-1185">Reference proteome</keyword>
<dbReference type="EMBL" id="CP007145">
    <property type="protein sequence ID" value="AHJ95760.1"/>
    <property type="molecule type" value="Genomic_DNA"/>
</dbReference>
<dbReference type="KEGG" id="hsw:Hsw_0165"/>
<evidence type="ECO:0000256" key="1">
    <source>
        <dbReference type="SAM" id="SignalP"/>
    </source>
</evidence>
<accession>W8F1Q1</accession>
<dbReference type="Pfam" id="PF13568">
    <property type="entry name" value="OMP_b-brl_2"/>
    <property type="match status" value="1"/>
</dbReference>
<dbReference type="STRING" id="1227739.Hsw_0165"/>
<dbReference type="HOGENOM" id="CLU_1132386_0_0_10"/>
<keyword evidence="1" id="KW-0732">Signal</keyword>
<feature type="domain" description="Outer membrane protein beta-barrel" evidence="2">
    <location>
        <begin position="28"/>
        <end position="219"/>
    </location>
</feature>
<dbReference type="OrthoDB" id="949314at2"/>
<feature type="signal peptide" evidence="1">
    <location>
        <begin position="1"/>
        <end position="21"/>
    </location>
</feature>
<evidence type="ECO:0000313" key="4">
    <source>
        <dbReference type="Proteomes" id="UP000019423"/>
    </source>
</evidence>
<name>W8F1Q1_9BACT</name>
<dbReference type="AlphaFoldDB" id="W8F1Q1"/>
<dbReference type="RefSeq" id="WP_071883052.1">
    <property type="nucleotide sequence ID" value="NZ_CP007145.1"/>
</dbReference>
<organism evidence="3 4">
    <name type="scientific">Hymenobacter swuensis DY53</name>
    <dbReference type="NCBI Taxonomy" id="1227739"/>
    <lineage>
        <taxon>Bacteria</taxon>
        <taxon>Pseudomonadati</taxon>
        <taxon>Bacteroidota</taxon>
        <taxon>Cytophagia</taxon>
        <taxon>Cytophagales</taxon>
        <taxon>Hymenobacteraceae</taxon>
        <taxon>Hymenobacter</taxon>
    </lineage>
</organism>
<evidence type="ECO:0000313" key="3">
    <source>
        <dbReference type="EMBL" id="AHJ95760.1"/>
    </source>
</evidence>
<evidence type="ECO:0000259" key="2">
    <source>
        <dbReference type="Pfam" id="PF13568"/>
    </source>
</evidence>
<reference evidence="3 4" key="1">
    <citation type="submission" date="2014-01" db="EMBL/GenBank/DDBJ databases">
        <title>Complete genome sequence of ionizing-radiation resistance bacterium Hymenobacter swuensis DY53.</title>
        <authorList>
            <person name="Jung J.-H."/>
            <person name="Jeong S.-W."/>
            <person name="Joe M.-H."/>
            <person name="Cho y.-j."/>
            <person name="Kim M.-K."/>
            <person name="Lim S.-Y."/>
        </authorList>
    </citation>
    <scope>NUCLEOTIDE SEQUENCE [LARGE SCALE GENOMIC DNA]</scope>
    <source>
        <strain evidence="3 4">DY53</strain>
    </source>
</reference>